<evidence type="ECO:0000256" key="2">
    <source>
        <dbReference type="SAM" id="SignalP"/>
    </source>
</evidence>
<dbReference type="RefSeq" id="WP_168445056.1">
    <property type="nucleotide sequence ID" value="NZ_AP019534.1"/>
</dbReference>
<evidence type="ECO:0000313" key="4">
    <source>
        <dbReference type="EMBL" id="BBI97889.1"/>
    </source>
</evidence>
<accession>A0A455VWE4</accession>
<protein>
    <submittedName>
        <fullName evidence="4">Enterobacteria AfaD invasin protein</fullName>
    </submittedName>
</protein>
<dbReference type="InterPro" id="IPR008966">
    <property type="entry name" value="Adhesion_dom_sf"/>
</dbReference>
<organism evidence="4">
    <name type="scientific">Enterobacter asburiae</name>
    <dbReference type="NCBI Taxonomy" id="61645"/>
    <lineage>
        <taxon>Bacteria</taxon>
        <taxon>Pseudomonadati</taxon>
        <taxon>Pseudomonadota</taxon>
        <taxon>Gammaproteobacteria</taxon>
        <taxon>Enterobacterales</taxon>
        <taxon>Enterobacteriaceae</taxon>
        <taxon>Enterobacter</taxon>
        <taxon>Enterobacter cloacae complex</taxon>
    </lineage>
</organism>
<dbReference type="EMBL" id="AP019534">
    <property type="protein sequence ID" value="BBI97875.1"/>
    <property type="molecule type" value="Genomic_DNA"/>
</dbReference>
<dbReference type="AlphaFoldDB" id="A0A455VWE4"/>
<keyword evidence="4" id="KW-0614">Plasmid</keyword>
<reference evidence="4" key="1">
    <citation type="submission" date="2019-03" db="EMBL/GenBank/DDBJ databases">
        <title>Complete genome sequences of Enterobacter asburiae str. MRY18-106 isolated from a patient in Japan.</title>
        <authorList>
            <person name="Sekizuka T."/>
            <person name="Matsui M."/>
            <person name="Takara T."/>
            <person name="Uechi A."/>
            <person name="Harakuni M."/>
            <person name="Kimura T."/>
            <person name="Suzuki S."/>
            <person name="Kuroda M."/>
        </authorList>
    </citation>
    <scope>NUCLEOTIDE SEQUENCE</scope>
    <source>
        <strain evidence="4">MRY18-106</strain>
        <plasmid evidence="4">pMRY18-106EAS_1</plasmid>
    </source>
</reference>
<dbReference type="InterPro" id="IPR008394">
    <property type="entry name" value="AfaD"/>
</dbReference>
<dbReference type="EMBL" id="AP019534">
    <property type="protein sequence ID" value="BBI97889.1"/>
    <property type="molecule type" value="Genomic_DNA"/>
</dbReference>
<name>A0A455VWE4_ENTAS</name>
<evidence type="ECO:0000313" key="3">
    <source>
        <dbReference type="EMBL" id="BBI97875.1"/>
    </source>
</evidence>
<dbReference type="Pfam" id="PF05775">
    <property type="entry name" value="AfaD"/>
    <property type="match status" value="1"/>
</dbReference>
<feature type="signal peptide" evidence="2">
    <location>
        <begin position="1"/>
        <end position="27"/>
    </location>
</feature>
<geneLocation type="plasmid" evidence="4">
    <name>pMRY18-106EAS_1</name>
</geneLocation>
<dbReference type="Gene3D" id="2.60.40.1570">
    <property type="entry name" value="Dr adhesin"/>
    <property type="match status" value="1"/>
</dbReference>
<dbReference type="InterPro" id="IPR037028">
    <property type="entry name" value="Dr_adhesin_sf"/>
</dbReference>
<sequence length="149" mass="15926">MRILKAILRATLVAIILSLLQSLPASADIPHIDFRPEAPRTAGPVADGSLLGRGRVTWNGPHEGFRLWLEGGQDAGDYRLALTSPGGTGLPLRVRIETDEPATAEDAGRGLRILSSQNSVNFRIVTDGHQEASPGMWRLLIGASTVLSL</sequence>
<dbReference type="CDD" id="cd18776">
    <property type="entry name" value="AfaD-like"/>
    <property type="match status" value="1"/>
</dbReference>
<dbReference type="SUPFAM" id="SSF49401">
    <property type="entry name" value="Bacterial adhesins"/>
    <property type="match status" value="1"/>
</dbReference>
<proteinExistence type="predicted"/>
<gene>
    <name evidence="3" type="ORF">MRY18106EAS_P0720</name>
    <name evidence="4" type="ORF">MRY18106EAS_P0890</name>
</gene>
<feature type="chain" id="PRO_5042717264" evidence="2">
    <location>
        <begin position="28"/>
        <end position="149"/>
    </location>
</feature>
<keyword evidence="1 2" id="KW-0732">Signal</keyword>
<evidence type="ECO:0000256" key="1">
    <source>
        <dbReference type="ARBA" id="ARBA00022729"/>
    </source>
</evidence>